<dbReference type="Proteomes" id="UP000588491">
    <property type="component" value="Unassembled WGS sequence"/>
</dbReference>
<dbReference type="PROSITE" id="PS00379">
    <property type="entry name" value="CDP_ALCOHOL_P_TRANSF"/>
    <property type="match status" value="1"/>
</dbReference>
<feature type="transmembrane region" description="Helical" evidence="3">
    <location>
        <begin position="87"/>
        <end position="108"/>
    </location>
</feature>
<protein>
    <submittedName>
        <fullName evidence="4">CDP-alcohol phosphatidyltransferase family protein</fullName>
    </submittedName>
</protein>
<name>A0A7Y0PP27_9BACI</name>
<keyword evidence="3" id="KW-0472">Membrane</keyword>
<keyword evidence="5" id="KW-1185">Reference proteome</keyword>
<dbReference type="InterPro" id="IPR000462">
    <property type="entry name" value="CDP-OH_P_trans"/>
</dbReference>
<evidence type="ECO:0000256" key="2">
    <source>
        <dbReference type="RuleBase" id="RU003750"/>
    </source>
</evidence>
<dbReference type="InterPro" id="IPR048254">
    <property type="entry name" value="CDP_ALCOHOL_P_TRANSF_CS"/>
</dbReference>
<keyword evidence="3" id="KW-1133">Transmembrane helix</keyword>
<evidence type="ECO:0000313" key="4">
    <source>
        <dbReference type="EMBL" id="NMO79475.1"/>
    </source>
</evidence>
<dbReference type="GO" id="GO:0016020">
    <property type="term" value="C:membrane"/>
    <property type="evidence" value="ECO:0007669"/>
    <property type="project" value="InterPro"/>
</dbReference>
<evidence type="ECO:0000256" key="3">
    <source>
        <dbReference type="SAM" id="Phobius"/>
    </source>
</evidence>
<dbReference type="GO" id="GO:0016780">
    <property type="term" value="F:phosphotransferase activity, for other substituted phosphate groups"/>
    <property type="evidence" value="ECO:0007669"/>
    <property type="project" value="InterPro"/>
</dbReference>
<accession>A0A7Y0PP27</accession>
<sequence length="178" mass="20260">MSYVVRLIPNIISGIRILLSLTLLFFHSGLGFWIVYFICGISDMLDGYLARKFQVTSKQGEVLDTIADMTFLAIVGMIVLPSTVLPIWIWSMIMLIGLIRVCAMAIGYYKFHTFTSIHTYGNKLTGFALFLYLPFFLLNNSIFFLYTLLAIALLSAVEELLLQCLLKEVSRNKKSIFF</sequence>
<dbReference type="InterPro" id="IPR043130">
    <property type="entry name" value="CDP-OH_PTrfase_TM_dom"/>
</dbReference>
<comment type="similarity">
    <text evidence="2">Belongs to the CDP-alcohol phosphatidyltransferase class-I family.</text>
</comment>
<evidence type="ECO:0000313" key="5">
    <source>
        <dbReference type="Proteomes" id="UP000588491"/>
    </source>
</evidence>
<keyword evidence="3" id="KW-0812">Transmembrane</keyword>
<keyword evidence="1 2" id="KW-0808">Transferase</keyword>
<organism evidence="4 5">
    <name type="scientific">Niallia alba</name>
    <dbReference type="NCBI Taxonomy" id="2729105"/>
    <lineage>
        <taxon>Bacteria</taxon>
        <taxon>Bacillati</taxon>
        <taxon>Bacillota</taxon>
        <taxon>Bacilli</taxon>
        <taxon>Bacillales</taxon>
        <taxon>Bacillaceae</taxon>
        <taxon>Niallia</taxon>
    </lineage>
</organism>
<proteinExistence type="inferred from homology"/>
<reference evidence="4 5" key="1">
    <citation type="submission" date="2020-04" db="EMBL/GenBank/DDBJ databases">
        <title>Bacillus sp. UniB3 isolated from commercial digestive syrup.</title>
        <authorList>
            <person name="Thorat V."/>
            <person name="Kirdat K."/>
            <person name="Tiwarekar B."/>
            <person name="Yadav A."/>
        </authorList>
    </citation>
    <scope>NUCLEOTIDE SEQUENCE [LARGE SCALE GENOMIC DNA]</scope>
    <source>
        <strain evidence="4 5">UniB3</strain>
    </source>
</reference>
<comment type="caution">
    <text evidence="4">The sequence shown here is derived from an EMBL/GenBank/DDBJ whole genome shotgun (WGS) entry which is preliminary data.</text>
</comment>
<dbReference type="EMBL" id="JABBPK010000001">
    <property type="protein sequence ID" value="NMO79475.1"/>
    <property type="molecule type" value="Genomic_DNA"/>
</dbReference>
<dbReference type="Pfam" id="PF01066">
    <property type="entry name" value="CDP-OH_P_transf"/>
    <property type="match status" value="1"/>
</dbReference>
<dbReference type="GO" id="GO:0008654">
    <property type="term" value="P:phospholipid biosynthetic process"/>
    <property type="evidence" value="ECO:0007669"/>
    <property type="project" value="InterPro"/>
</dbReference>
<evidence type="ECO:0000256" key="1">
    <source>
        <dbReference type="ARBA" id="ARBA00022679"/>
    </source>
</evidence>
<dbReference type="AlphaFoldDB" id="A0A7Y0PP27"/>
<dbReference type="Gene3D" id="1.20.120.1760">
    <property type="match status" value="1"/>
</dbReference>
<gene>
    <name evidence="4" type="ORF">HHU08_21295</name>
</gene>